<evidence type="ECO:0000313" key="8">
    <source>
        <dbReference type="Proteomes" id="UP000094336"/>
    </source>
</evidence>
<dbReference type="GO" id="GO:0000821">
    <property type="term" value="P:regulation of arginine metabolic process"/>
    <property type="evidence" value="ECO:0007669"/>
    <property type="project" value="EnsemblFungi"/>
</dbReference>
<dbReference type="RefSeq" id="XP_018983350.1">
    <property type="nucleotide sequence ID" value="XM_019131968.1"/>
</dbReference>
<gene>
    <name evidence="7" type="ORF">BABINDRAFT_40339</name>
</gene>
<keyword evidence="1" id="KW-0805">Transcription regulation</keyword>
<dbReference type="STRING" id="984486.A0A1E3QLR5"/>
<evidence type="ECO:0000313" key="7">
    <source>
        <dbReference type="EMBL" id="ODQ78022.1"/>
    </source>
</evidence>
<dbReference type="Pfam" id="PF11951">
    <property type="entry name" value="Fungal_trans_2"/>
    <property type="match status" value="1"/>
</dbReference>
<evidence type="ECO:0000256" key="4">
    <source>
        <dbReference type="ARBA" id="ARBA00023242"/>
    </source>
</evidence>
<dbReference type="PANTHER" id="PTHR31069">
    <property type="entry name" value="OLEATE-ACTIVATED TRANSCRIPTION FACTOR 1-RELATED"/>
    <property type="match status" value="1"/>
</dbReference>
<dbReference type="PROSITE" id="PS00463">
    <property type="entry name" value="ZN2_CY6_FUNGAL_1"/>
    <property type="match status" value="1"/>
</dbReference>
<keyword evidence="4" id="KW-0539">Nucleus</keyword>
<feature type="compositionally biased region" description="Basic residues" evidence="5">
    <location>
        <begin position="134"/>
        <end position="146"/>
    </location>
</feature>
<organism evidence="7 8">
    <name type="scientific">Babjeviella inositovora NRRL Y-12698</name>
    <dbReference type="NCBI Taxonomy" id="984486"/>
    <lineage>
        <taxon>Eukaryota</taxon>
        <taxon>Fungi</taxon>
        <taxon>Dikarya</taxon>
        <taxon>Ascomycota</taxon>
        <taxon>Saccharomycotina</taxon>
        <taxon>Pichiomycetes</taxon>
        <taxon>Serinales incertae sedis</taxon>
        <taxon>Babjeviella</taxon>
    </lineage>
</organism>
<dbReference type="Gene3D" id="4.10.240.10">
    <property type="entry name" value="Zn(2)-C6 fungal-type DNA-binding domain"/>
    <property type="match status" value="1"/>
</dbReference>
<evidence type="ECO:0000256" key="3">
    <source>
        <dbReference type="ARBA" id="ARBA00023163"/>
    </source>
</evidence>
<dbReference type="InterPro" id="IPR021858">
    <property type="entry name" value="Fun_TF"/>
</dbReference>
<dbReference type="PANTHER" id="PTHR31069:SF32">
    <property type="entry name" value="ARGININE METABOLISM REGULATION PROTEIN II"/>
    <property type="match status" value="1"/>
</dbReference>
<keyword evidence="2" id="KW-0238">DNA-binding</keyword>
<dbReference type="PROSITE" id="PS50048">
    <property type="entry name" value="ZN2_CY6_FUNGAL_2"/>
    <property type="match status" value="1"/>
</dbReference>
<dbReference type="AlphaFoldDB" id="A0A1E3QLR5"/>
<feature type="region of interest" description="Disordered" evidence="5">
    <location>
        <begin position="275"/>
        <end position="300"/>
    </location>
</feature>
<sequence length="834" mass="94823">MSSDKTKRSKSFTGCFTCRSRKIRCDLQKPFCQRCQKAGFACGGYDVKLRWSHPLQFDKMANQIVSQGLPAPPPNDGEYFQRRNVEFVTYDKEYEYYEDMDQDLAKLHNAVLPDSQTAMAGPFGVFKGLEDPTKKRKEKPYRKKRKMSTESPKRKMPYTPPAFYPPQPNPLFESLPSLPGHEWLAQELRDDAILSAAAMNGGLDFLDFLYPEKPPVSHFNYGGGNILNDNVSTNNIPVLDLYSKKTSLNEDEILNLLFHKSNSYQDVSHWNSQLGVSGNGYEQPSKPAPVRTPPVSTASTSTEIDNDIHLHASGITEMPVDIMQVVTLPPLQDMPQGLALASYPLPTTTLQITPLTRYLLKYYLDHVADLMTVIPLLNNPWKNIYFPRALSAIGDLAAIGRTSNAKGALLCALLAVSAFYLQGRFVKHSPQMKYYLQLGIQLRQQATVFLRKCLTSPSPLQTEKYKDVLMGILSMVTVDTVWGTMSDCRFYLAYAQGMIGIKVRDKKLRNKTMSRKARVLHRIFSCLKLIQDSTALESYVSPMFPGLSQKDSKDMEEIDEDVLYGSKNERKKVHLEFIEKLSSTEPLFGSVPVEPSFMDRKVNNDKNSEENFTTDALYGLPNSLIFLFAEICKLSKQKMKYNKINENPPEEFHEKLATVEKRLMHWLLDWKLFDNESSTASTPMSVSTTPLLKATEGKFISLMHEAVYHHIMSFYHALIIFHYRLLRPHTPINLQPHVLETLSHLNSIQRLVELKQSNIIPLFWQGFIAGCEALDQNLQLGFKTWGASIAGSGVGSYWGARQIMLEVWRRRAKGERGDGWVNVVREWEMNLMLS</sequence>
<dbReference type="SMART" id="SM00066">
    <property type="entry name" value="GAL4"/>
    <property type="match status" value="1"/>
</dbReference>
<dbReference type="OrthoDB" id="3477330at2759"/>
<feature type="domain" description="Zn(2)-C6 fungal-type" evidence="6">
    <location>
        <begin position="14"/>
        <end position="42"/>
    </location>
</feature>
<dbReference type="SUPFAM" id="SSF57701">
    <property type="entry name" value="Zn2/Cys6 DNA-binding domain"/>
    <property type="match status" value="1"/>
</dbReference>
<dbReference type="Pfam" id="PF00172">
    <property type="entry name" value="Zn_clus"/>
    <property type="match status" value="1"/>
</dbReference>
<evidence type="ECO:0000256" key="5">
    <source>
        <dbReference type="SAM" id="MobiDB-lite"/>
    </source>
</evidence>
<dbReference type="EMBL" id="KV454437">
    <property type="protein sequence ID" value="ODQ78022.1"/>
    <property type="molecule type" value="Genomic_DNA"/>
</dbReference>
<dbReference type="InterPro" id="IPR036864">
    <property type="entry name" value="Zn2-C6_fun-type_DNA-bd_sf"/>
</dbReference>
<protein>
    <recommendedName>
        <fullName evidence="6">Zn(2)-C6 fungal-type domain-containing protein</fullName>
    </recommendedName>
</protein>
<evidence type="ECO:0000256" key="2">
    <source>
        <dbReference type="ARBA" id="ARBA00023125"/>
    </source>
</evidence>
<name>A0A1E3QLR5_9ASCO</name>
<proteinExistence type="predicted"/>
<keyword evidence="3" id="KW-0804">Transcription</keyword>
<dbReference type="GO" id="GO:0008270">
    <property type="term" value="F:zinc ion binding"/>
    <property type="evidence" value="ECO:0007669"/>
    <property type="project" value="InterPro"/>
</dbReference>
<dbReference type="GO" id="GO:0005634">
    <property type="term" value="C:nucleus"/>
    <property type="evidence" value="ECO:0007669"/>
    <property type="project" value="EnsemblFungi"/>
</dbReference>
<keyword evidence="8" id="KW-1185">Reference proteome</keyword>
<dbReference type="GO" id="GO:0003677">
    <property type="term" value="F:DNA binding"/>
    <property type="evidence" value="ECO:0007669"/>
    <property type="project" value="UniProtKB-KW"/>
</dbReference>
<evidence type="ECO:0000256" key="1">
    <source>
        <dbReference type="ARBA" id="ARBA00023015"/>
    </source>
</evidence>
<dbReference type="CDD" id="cd00067">
    <property type="entry name" value="GAL4"/>
    <property type="match status" value="1"/>
</dbReference>
<reference evidence="8" key="1">
    <citation type="submission" date="2016-05" db="EMBL/GenBank/DDBJ databases">
        <title>Comparative genomics of biotechnologically important yeasts.</title>
        <authorList>
            <consortium name="DOE Joint Genome Institute"/>
            <person name="Riley R."/>
            <person name="Haridas S."/>
            <person name="Wolfe K.H."/>
            <person name="Lopes M.R."/>
            <person name="Hittinger C.T."/>
            <person name="Goker M."/>
            <person name="Salamov A."/>
            <person name="Wisecaver J."/>
            <person name="Long T.M."/>
            <person name="Aerts A.L."/>
            <person name="Barry K."/>
            <person name="Choi C."/>
            <person name="Clum A."/>
            <person name="Coughlan A.Y."/>
            <person name="Deshpande S."/>
            <person name="Douglass A.P."/>
            <person name="Hanson S.J."/>
            <person name="Klenk H.-P."/>
            <person name="Labutti K."/>
            <person name="Lapidus A."/>
            <person name="Lindquist E."/>
            <person name="Lipzen A."/>
            <person name="Meier-Kolthoff J.P."/>
            <person name="Ohm R.A."/>
            <person name="Otillar R.P."/>
            <person name="Pangilinan J."/>
            <person name="Peng Y."/>
            <person name="Rokas A."/>
            <person name="Rosa C.A."/>
            <person name="Scheuner C."/>
            <person name="Sibirny A.A."/>
            <person name="Slot J.C."/>
            <person name="Stielow J.B."/>
            <person name="Sun H."/>
            <person name="Kurtzman C.P."/>
            <person name="Blackwell M."/>
            <person name="Grigoriev I.V."/>
            <person name="Jeffries T.W."/>
        </authorList>
    </citation>
    <scope>NUCLEOTIDE SEQUENCE [LARGE SCALE GENOMIC DNA]</scope>
    <source>
        <strain evidence="8">NRRL Y-12698</strain>
    </source>
</reference>
<dbReference type="GO" id="GO:0003712">
    <property type="term" value="F:transcription coregulator activity"/>
    <property type="evidence" value="ECO:0007669"/>
    <property type="project" value="EnsemblFungi"/>
</dbReference>
<feature type="region of interest" description="Disordered" evidence="5">
    <location>
        <begin position="129"/>
        <end position="160"/>
    </location>
</feature>
<dbReference type="Proteomes" id="UP000094336">
    <property type="component" value="Unassembled WGS sequence"/>
</dbReference>
<evidence type="ECO:0000259" key="6">
    <source>
        <dbReference type="PROSITE" id="PS50048"/>
    </source>
</evidence>
<dbReference type="GeneID" id="30149821"/>
<accession>A0A1E3QLR5</accession>
<dbReference type="InterPro" id="IPR050675">
    <property type="entry name" value="OAF3"/>
</dbReference>
<dbReference type="InterPro" id="IPR001138">
    <property type="entry name" value="Zn2Cys6_DnaBD"/>
</dbReference>
<dbReference type="GO" id="GO:0000981">
    <property type="term" value="F:DNA-binding transcription factor activity, RNA polymerase II-specific"/>
    <property type="evidence" value="ECO:0007669"/>
    <property type="project" value="InterPro"/>
</dbReference>